<comment type="caution">
    <text evidence="3">The sequence shown here is derived from an EMBL/GenBank/DDBJ whole genome shotgun (WGS) entry which is preliminary data.</text>
</comment>
<feature type="region of interest" description="Disordered" evidence="1">
    <location>
        <begin position="359"/>
        <end position="384"/>
    </location>
</feature>
<dbReference type="AlphaFoldDB" id="A0AAD9IQ88"/>
<name>A0AAD9IQ88_9ANNE</name>
<dbReference type="Gene3D" id="2.60.120.260">
    <property type="entry name" value="Galactose-binding domain-like"/>
    <property type="match status" value="1"/>
</dbReference>
<feature type="region of interest" description="Disordered" evidence="1">
    <location>
        <begin position="299"/>
        <end position="325"/>
    </location>
</feature>
<feature type="compositionally biased region" description="Polar residues" evidence="1">
    <location>
        <begin position="309"/>
        <end position="323"/>
    </location>
</feature>
<evidence type="ECO:0000256" key="1">
    <source>
        <dbReference type="SAM" id="MobiDB-lite"/>
    </source>
</evidence>
<sequence>MEKNWMGQNRDGYCLYGDDPNCAFQCHCSVDNECSGGTCRSGCDTSLPSGYNWRGSSCQIGNVGLNKPTNMTAADFYQKIYPATGAVDGIIPENRLNKHCAHLSNDNGTSAEWWTDLGDVYKIYNITLYARTDVNDDDRLQQFNLTVYNTSDNEVLCRYHHNPVFKHITITCPRPLIGRYVHFKKKANVTKQEAAVLCDVIIIGHKYIAPDTSSFINASLNYSDSGIPNVSVTWQMISSIEPYCDNITGISLQYKLSTSTNVTSINLNPDVNMFVIVPDVEGQYDIKLIIENNKGYTSSSERRGIHVNAPTTDNNPQGQRSSPPSIPTIAGSLSVVVIVIIVVIVVGLLLWRRRKSNTRSSSTHYNNEGFHSDGIDNEDNMESK</sequence>
<feature type="transmembrane region" description="Helical" evidence="2">
    <location>
        <begin position="329"/>
        <end position="351"/>
    </location>
</feature>
<dbReference type="PANTHER" id="PTHR45713:SF6">
    <property type="entry name" value="F5_8 TYPE C DOMAIN-CONTAINING PROTEIN"/>
    <property type="match status" value="1"/>
</dbReference>
<dbReference type="SUPFAM" id="SSF49785">
    <property type="entry name" value="Galactose-binding domain-like"/>
    <property type="match status" value="1"/>
</dbReference>
<dbReference type="InterPro" id="IPR008979">
    <property type="entry name" value="Galactose-bd-like_sf"/>
</dbReference>
<reference evidence="3" key="1">
    <citation type="journal article" date="2023" name="Mol. Biol. Evol.">
        <title>Third-Generation Sequencing Reveals the Adaptive Role of the Epigenome in Three Deep-Sea Polychaetes.</title>
        <authorList>
            <person name="Perez M."/>
            <person name="Aroh O."/>
            <person name="Sun Y."/>
            <person name="Lan Y."/>
            <person name="Juniper S.K."/>
            <person name="Young C.R."/>
            <person name="Angers B."/>
            <person name="Qian P.Y."/>
        </authorList>
    </citation>
    <scope>NUCLEOTIDE SEQUENCE</scope>
    <source>
        <strain evidence="3">P08H-3</strain>
    </source>
</reference>
<proteinExistence type="predicted"/>
<dbReference type="Pfam" id="PF22633">
    <property type="entry name" value="F5_F8_type_C_2"/>
    <property type="match status" value="1"/>
</dbReference>
<evidence type="ECO:0000313" key="4">
    <source>
        <dbReference type="Proteomes" id="UP001208570"/>
    </source>
</evidence>
<dbReference type="Proteomes" id="UP001208570">
    <property type="component" value="Unassembled WGS sequence"/>
</dbReference>
<organism evidence="3 4">
    <name type="scientific">Paralvinella palmiformis</name>
    <dbReference type="NCBI Taxonomy" id="53620"/>
    <lineage>
        <taxon>Eukaryota</taxon>
        <taxon>Metazoa</taxon>
        <taxon>Spiralia</taxon>
        <taxon>Lophotrochozoa</taxon>
        <taxon>Annelida</taxon>
        <taxon>Polychaeta</taxon>
        <taxon>Sedentaria</taxon>
        <taxon>Canalipalpata</taxon>
        <taxon>Terebellida</taxon>
        <taxon>Terebelliformia</taxon>
        <taxon>Alvinellidae</taxon>
        <taxon>Paralvinella</taxon>
    </lineage>
</organism>
<keyword evidence="2" id="KW-1133">Transmembrane helix</keyword>
<dbReference type="InterPro" id="IPR051941">
    <property type="entry name" value="BG_Antigen-Binding_Lectin"/>
</dbReference>
<protein>
    <submittedName>
        <fullName evidence="3">Uncharacterized protein</fullName>
    </submittedName>
</protein>
<accession>A0AAD9IQ88</accession>
<gene>
    <name evidence="3" type="ORF">LSH36_2655g00008</name>
</gene>
<keyword evidence="2" id="KW-0472">Membrane</keyword>
<evidence type="ECO:0000313" key="3">
    <source>
        <dbReference type="EMBL" id="KAK2138666.1"/>
    </source>
</evidence>
<feature type="compositionally biased region" description="Acidic residues" evidence="1">
    <location>
        <begin position="375"/>
        <end position="384"/>
    </location>
</feature>
<keyword evidence="2" id="KW-0812">Transmembrane</keyword>
<dbReference type="PANTHER" id="PTHR45713">
    <property type="entry name" value="FTP DOMAIN-CONTAINING PROTEIN"/>
    <property type="match status" value="1"/>
</dbReference>
<evidence type="ECO:0000256" key="2">
    <source>
        <dbReference type="SAM" id="Phobius"/>
    </source>
</evidence>
<keyword evidence="4" id="KW-1185">Reference proteome</keyword>
<dbReference type="EMBL" id="JAODUP010002643">
    <property type="protein sequence ID" value="KAK2138666.1"/>
    <property type="molecule type" value="Genomic_DNA"/>
</dbReference>